<gene>
    <name evidence="2" type="ORF">Poly30_28170</name>
</gene>
<protein>
    <submittedName>
        <fullName evidence="2">Uncharacterized protein</fullName>
    </submittedName>
</protein>
<evidence type="ECO:0000313" key="3">
    <source>
        <dbReference type="Proteomes" id="UP000320390"/>
    </source>
</evidence>
<sequence>MPRSIIFFREWEGLNSSFPYPLFDHLPDARAACDALHKVALETQIAEPAAWAAQLQKAANEESIRRAAIERAIRTGQDPPHRFWRQSEVETAARVNKWLKSEKRVEWGILWDEEQDLSHDHDDPMGDESAGLPSMNRNQRRIMGHIRIDPDVGPGVNHFVTEAPSLTLGLVVAALLDHEGHSIKTSRTNIAGRVGVLNAEEMSSDLLTEARLQMDRVDAPVSRDADPELSRLARIRQEVRAAADDEIRTYRDHEPASLRRRILESLRSQWVQYSPSWVRGVLDSDTRAHAPSDGKSRLDVLGPDATPRDARVPLSDLERRLLETLVDLPPELGLLEKQLVARIPGTEVGSLRTRQVGGLRKRGWELKNRRNCGYYLTEADRERYSTIFKPRDGEC</sequence>
<dbReference type="EMBL" id="CP036434">
    <property type="protein sequence ID" value="QDV07294.1"/>
    <property type="molecule type" value="Genomic_DNA"/>
</dbReference>
<proteinExistence type="predicted"/>
<feature type="region of interest" description="Disordered" evidence="1">
    <location>
        <begin position="285"/>
        <end position="307"/>
    </location>
</feature>
<reference evidence="2 3" key="1">
    <citation type="submission" date="2019-02" db="EMBL/GenBank/DDBJ databases">
        <title>Deep-cultivation of Planctomycetes and their phenomic and genomic characterization uncovers novel biology.</title>
        <authorList>
            <person name="Wiegand S."/>
            <person name="Jogler M."/>
            <person name="Boedeker C."/>
            <person name="Pinto D."/>
            <person name="Vollmers J."/>
            <person name="Rivas-Marin E."/>
            <person name="Kohn T."/>
            <person name="Peeters S.H."/>
            <person name="Heuer A."/>
            <person name="Rast P."/>
            <person name="Oberbeckmann S."/>
            <person name="Bunk B."/>
            <person name="Jeske O."/>
            <person name="Meyerdierks A."/>
            <person name="Storesund J.E."/>
            <person name="Kallscheuer N."/>
            <person name="Luecker S."/>
            <person name="Lage O.M."/>
            <person name="Pohl T."/>
            <person name="Merkel B.J."/>
            <person name="Hornburger P."/>
            <person name="Mueller R.-W."/>
            <person name="Bruemmer F."/>
            <person name="Labrenz M."/>
            <person name="Spormann A.M."/>
            <person name="Op den Camp H."/>
            <person name="Overmann J."/>
            <person name="Amann R."/>
            <person name="Jetten M.S.M."/>
            <person name="Mascher T."/>
            <person name="Medema M.H."/>
            <person name="Devos D.P."/>
            <person name="Kaster A.-K."/>
            <person name="Ovreas L."/>
            <person name="Rohde M."/>
            <person name="Galperin M.Y."/>
            <person name="Jogler C."/>
        </authorList>
    </citation>
    <scope>NUCLEOTIDE SEQUENCE [LARGE SCALE GENOMIC DNA]</scope>
    <source>
        <strain evidence="2 3">Poly30</strain>
    </source>
</reference>
<evidence type="ECO:0000313" key="2">
    <source>
        <dbReference type="EMBL" id="QDV07294.1"/>
    </source>
</evidence>
<name>A0A518ET76_9BACT</name>
<evidence type="ECO:0000256" key="1">
    <source>
        <dbReference type="SAM" id="MobiDB-lite"/>
    </source>
</evidence>
<dbReference type="AlphaFoldDB" id="A0A518ET76"/>
<feature type="compositionally biased region" description="Basic and acidic residues" evidence="1">
    <location>
        <begin position="285"/>
        <end position="298"/>
    </location>
</feature>
<keyword evidence="3" id="KW-1185">Reference proteome</keyword>
<dbReference type="Proteomes" id="UP000320390">
    <property type="component" value="Chromosome"/>
</dbReference>
<accession>A0A518ET76</accession>
<organism evidence="2 3">
    <name type="scientific">Saltatorellus ferox</name>
    <dbReference type="NCBI Taxonomy" id="2528018"/>
    <lineage>
        <taxon>Bacteria</taxon>
        <taxon>Pseudomonadati</taxon>
        <taxon>Planctomycetota</taxon>
        <taxon>Planctomycetia</taxon>
        <taxon>Planctomycetia incertae sedis</taxon>
        <taxon>Saltatorellus</taxon>
    </lineage>
</organism>